<dbReference type="GO" id="GO:0042597">
    <property type="term" value="C:periplasmic space"/>
    <property type="evidence" value="ECO:0007669"/>
    <property type="project" value="InterPro"/>
</dbReference>
<keyword evidence="8" id="KW-1185">Reference proteome</keyword>
<dbReference type="InterPro" id="IPR006311">
    <property type="entry name" value="TAT_signal"/>
</dbReference>
<dbReference type="PROSITE" id="PS51318">
    <property type="entry name" value="TAT"/>
    <property type="match status" value="1"/>
</dbReference>
<dbReference type="SUPFAM" id="SSF48230">
    <property type="entry name" value="Chondroitin AC/alginate lyase"/>
    <property type="match status" value="1"/>
</dbReference>
<dbReference type="PROSITE" id="PS51257">
    <property type="entry name" value="PROKAR_LIPOPROTEIN"/>
    <property type="match status" value="1"/>
</dbReference>
<proteinExistence type="predicted"/>
<dbReference type="Proteomes" id="UP001501425">
    <property type="component" value="Unassembled WGS sequence"/>
</dbReference>
<dbReference type="Gene3D" id="1.50.10.100">
    <property type="entry name" value="Chondroitin AC/alginate lyase"/>
    <property type="match status" value="1"/>
</dbReference>
<dbReference type="EMBL" id="JBEDNW010000004">
    <property type="protein sequence ID" value="MEZ3167379.1"/>
    <property type="molecule type" value="Genomic_DNA"/>
</dbReference>
<evidence type="ECO:0000313" key="6">
    <source>
        <dbReference type="EMBL" id="MEZ3167379.1"/>
    </source>
</evidence>
<feature type="domain" description="Alginate lyase" evidence="4">
    <location>
        <begin position="99"/>
        <end position="351"/>
    </location>
</feature>
<reference evidence="5" key="2">
    <citation type="submission" date="2023-12" db="EMBL/GenBank/DDBJ databases">
        <authorList>
            <person name="Sun Q."/>
            <person name="Inoue M."/>
        </authorList>
    </citation>
    <scope>NUCLEOTIDE SEQUENCE</scope>
    <source>
        <strain evidence="5">JCM 14265</strain>
    </source>
</reference>
<dbReference type="Pfam" id="PF05426">
    <property type="entry name" value="Alginate_lyase"/>
    <property type="match status" value="1"/>
</dbReference>
<dbReference type="Proteomes" id="UP001567571">
    <property type="component" value="Unassembled WGS sequence"/>
</dbReference>
<keyword evidence="2 6" id="KW-0456">Lyase</keyword>
<feature type="region of interest" description="Disordered" evidence="3">
    <location>
        <begin position="27"/>
        <end position="56"/>
    </location>
</feature>
<name>A0AAV3SRI5_9EURY</name>
<evidence type="ECO:0000313" key="5">
    <source>
        <dbReference type="EMBL" id="GAA0534764.1"/>
    </source>
</evidence>
<evidence type="ECO:0000313" key="7">
    <source>
        <dbReference type="Proteomes" id="UP001501425"/>
    </source>
</evidence>
<dbReference type="EMBL" id="BAAADQ010000002">
    <property type="protein sequence ID" value="GAA0534764.1"/>
    <property type="molecule type" value="Genomic_DNA"/>
</dbReference>
<evidence type="ECO:0000256" key="1">
    <source>
        <dbReference type="ARBA" id="ARBA00022729"/>
    </source>
</evidence>
<feature type="compositionally biased region" description="Low complexity" evidence="3">
    <location>
        <begin position="27"/>
        <end position="38"/>
    </location>
</feature>
<protein>
    <submittedName>
        <fullName evidence="6">Alginate lyase family protein</fullName>
    </submittedName>
</protein>
<evidence type="ECO:0000256" key="2">
    <source>
        <dbReference type="ARBA" id="ARBA00023239"/>
    </source>
</evidence>
<dbReference type="InterPro" id="IPR008397">
    <property type="entry name" value="Alginate_lyase_dom"/>
</dbReference>
<reference evidence="6 8" key="3">
    <citation type="submission" date="2024-06" db="EMBL/GenBank/DDBJ databases">
        <title>Halorubrum miltondacostae sp. nov., a potential PHA producer isolated from an inland solar saltern in Rio Maior, Portugal.</title>
        <authorList>
            <person name="Albuquerque L."/>
            <person name="Viver T."/>
            <person name="Barroso C."/>
            <person name="Claudino R."/>
            <person name="Galvan M."/>
            <person name="Simoes G."/>
            <person name="Lobo Da Cunha A."/>
            <person name="Egas C."/>
        </authorList>
    </citation>
    <scope>NUCLEOTIDE SEQUENCE [LARGE SCALE GENOMIC DNA]</scope>
    <source>
        <strain evidence="6 8">DSM 18646</strain>
    </source>
</reference>
<evidence type="ECO:0000313" key="8">
    <source>
        <dbReference type="Proteomes" id="UP001567571"/>
    </source>
</evidence>
<accession>A0AAV3SRI5</accession>
<sequence length="417" mass="46356">MTERDADGTRRRDLLRGAASLGLAGVLAGCGSGSDRSGSGSGGSGSGVPTESRDDPAVYAGFLDGNEVVAIRDRVEDDERPWKAAYDAQIRDADRAVTATPSSVVDDGSPDGVDEHRFATGEERPDYRAAVEMGTWVRDLGIGYVFTGRERFARKAIRLLDHWFLDPETRMYPSGRNFGETYFSIELHVTLPTLIYGAALVRDSPRWSAVGADREALRGWIETYLADLEDGRGKQRYTGAVKNNIYAWWILARATAAAYLDDRDALTRAFDDWREHGFDQLEPNGLLRHERQRVDGLEYSVYGLKALAFTAEIARHYDVDLYGHTLPDDDASALLRAFEGLCPYVTDAAEWEYGTGENGYTDGDRTAAGSVYELAHSRWDRPAFEGVVESIGRPLYDRRILGWTTLTHADRFELDVD</sequence>
<comment type="caution">
    <text evidence="5">The sequence shown here is derived from an EMBL/GenBank/DDBJ whole genome shotgun (WGS) entry which is preliminary data.</text>
</comment>
<reference evidence="5" key="1">
    <citation type="journal article" date="2014" name="Int. J. Syst. Evol. Microbiol.">
        <title>Complete genome sequence of Corynebacterium casei LMG S-19264T (=DSM 44701T), isolated from a smear-ripened cheese.</title>
        <authorList>
            <consortium name="US DOE Joint Genome Institute (JGI-PGF)"/>
            <person name="Walter F."/>
            <person name="Albersmeier A."/>
            <person name="Kalinowski J."/>
            <person name="Ruckert C."/>
        </authorList>
    </citation>
    <scope>NUCLEOTIDE SEQUENCE</scope>
    <source>
        <strain evidence="5">JCM 14265</strain>
    </source>
</reference>
<dbReference type="AlphaFoldDB" id="A0AAV3SRI5"/>
<evidence type="ECO:0000259" key="4">
    <source>
        <dbReference type="Pfam" id="PF05426"/>
    </source>
</evidence>
<keyword evidence="1" id="KW-0732">Signal</keyword>
<evidence type="ECO:0000256" key="3">
    <source>
        <dbReference type="SAM" id="MobiDB-lite"/>
    </source>
</evidence>
<dbReference type="GO" id="GO:0016829">
    <property type="term" value="F:lyase activity"/>
    <property type="evidence" value="ECO:0007669"/>
    <property type="project" value="UniProtKB-KW"/>
</dbReference>
<dbReference type="InterPro" id="IPR008929">
    <property type="entry name" value="Chondroitin_lyas"/>
</dbReference>
<dbReference type="RefSeq" id="WP_343776712.1">
    <property type="nucleotide sequence ID" value="NZ_BAAADQ010000002.1"/>
</dbReference>
<organism evidence="5 7">
    <name type="scientific">Halorubrum ejinorense</name>
    <dbReference type="NCBI Taxonomy" id="425309"/>
    <lineage>
        <taxon>Archaea</taxon>
        <taxon>Methanobacteriati</taxon>
        <taxon>Methanobacteriota</taxon>
        <taxon>Stenosarchaea group</taxon>
        <taxon>Halobacteria</taxon>
        <taxon>Halobacteriales</taxon>
        <taxon>Haloferacaceae</taxon>
        <taxon>Halorubrum</taxon>
    </lineage>
</organism>
<gene>
    <name evidence="6" type="ORF">ABNG02_08590</name>
    <name evidence="5" type="ORF">GCM10008994_07100</name>
</gene>